<name>A0ABX1Z0S9_9BACL</name>
<organism evidence="10 11">
    <name type="scientific">Paenibacillus germinis</name>
    <dbReference type="NCBI Taxonomy" id="2654979"/>
    <lineage>
        <taxon>Bacteria</taxon>
        <taxon>Bacillati</taxon>
        <taxon>Bacillota</taxon>
        <taxon>Bacilli</taxon>
        <taxon>Bacillales</taxon>
        <taxon>Paenibacillaceae</taxon>
        <taxon>Paenibacillus</taxon>
    </lineage>
</organism>
<feature type="domain" description="Spore germination protein N-terminal" evidence="9">
    <location>
        <begin position="24"/>
        <end position="195"/>
    </location>
</feature>
<gene>
    <name evidence="10" type="ORF">GC102_14670</name>
</gene>
<dbReference type="Proteomes" id="UP000658690">
    <property type="component" value="Unassembled WGS sequence"/>
</dbReference>
<evidence type="ECO:0000256" key="2">
    <source>
        <dbReference type="ARBA" id="ARBA00007886"/>
    </source>
</evidence>
<comment type="similarity">
    <text evidence="2">Belongs to the GerABKC lipoprotein family.</text>
</comment>
<comment type="subcellular location">
    <subcellularLocation>
        <location evidence="1">Membrane</location>
        <topology evidence="1">Lipid-anchor</topology>
    </subcellularLocation>
</comment>
<dbReference type="Pfam" id="PF25198">
    <property type="entry name" value="Spore_GerAC_N"/>
    <property type="match status" value="1"/>
</dbReference>
<evidence type="ECO:0000256" key="4">
    <source>
        <dbReference type="ARBA" id="ARBA00022729"/>
    </source>
</evidence>
<dbReference type="PROSITE" id="PS51257">
    <property type="entry name" value="PROKAR_LIPOPROTEIN"/>
    <property type="match status" value="1"/>
</dbReference>
<dbReference type="InterPro" id="IPR057336">
    <property type="entry name" value="GerAC_N"/>
</dbReference>
<evidence type="ECO:0000256" key="5">
    <source>
        <dbReference type="ARBA" id="ARBA00023136"/>
    </source>
</evidence>
<feature type="domain" description="Spore germination GerAC-like C-terminal" evidence="8">
    <location>
        <begin position="211"/>
        <end position="372"/>
    </location>
</feature>
<dbReference type="Gene3D" id="3.30.300.210">
    <property type="entry name" value="Nutrient germinant receptor protein C, domain 3"/>
    <property type="match status" value="1"/>
</dbReference>
<evidence type="ECO:0000259" key="8">
    <source>
        <dbReference type="Pfam" id="PF05504"/>
    </source>
</evidence>
<evidence type="ECO:0000259" key="9">
    <source>
        <dbReference type="Pfam" id="PF25198"/>
    </source>
</evidence>
<keyword evidence="4" id="KW-0732">Signal</keyword>
<evidence type="ECO:0000313" key="10">
    <source>
        <dbReference type="EMBL" id="NOU87015.1"/>
    </source>
</evidence>
<proteinExistence type="inferred from homology"/>
<dbReference type="NCBIfam" id="TIGR02887">
    <property type="entry name" value="spore_ger_x_C"/>
    <property type="match status" value="1"/>
</dbReference>
<dbReference type="PANTHER" id="PTHR35789:SF1">
    <property type="entry name" value="SPORE GERMINATION PROTEIN B3"/>
    <property type="match status" value="1"/>
</dbReference>
<keyword evidence="7" id="KW-0449">Lipoprotein</keyword>
<evidence type="ECO:0000313" key="11">
    <source>
        <dbReference type="Proteomes" id="UP000658690"/>
    </source>
</evidence>
<dbReference type="RefSeq" id="WP_171690221.1">
    <property type="nucleotide sequence ID" value="NZ_WHOC01000073.1"/>
</dbReference>
<keyword evidence="3" id="KW-0309">Germination</keyword>
<dbReference type="EMBL" id="WHOC01000073">
    <property type="protein sequence ID" value="NOU87015.1"/>
    <property type="molecule type" value="Genomic_DNA"/>
</dbReference>
<keyword evidence="5" id="KW-0472">Membrane</keyword>
<dbReference type="InterPro" id="IPR046953">
    <property type="entry name" value="Spore_GerAC-like_C"/>
</dbReference>
<keyword evidence="11" id="KW-1185">Reference proteome</keyword>
<accession>A0ABX1Z0S9</accession>
<dbReference type="Pfam" id="PF05504">
    <property type="entry name" value="Spore_GerAC"/>
    <property type="match status" value="1"/>
</dbReference>
<sequence>MPKRIISFMILIVMLATLTGCWGREELNEIAIIHTLTIDKEENNNIRVTVEISQTVPQGQAPSGLRGNPVYLSEVGETLFDIARKLSATTSRTLIWGHISAIVFSKEVAKEGVQKHFDILTRLRHFRNMTNVYITDGKAKDILSAEVPLQKLTSIGLTGLIKAQKSNASTKRVTQMQVFQTLTNDYNDLTVPALHVYKHPITEKLNLRVGGMYVFAKDKLISYMDGEKTKSYLRAINESKEAEETLHSEEKKKSFSFENTHNSAKIIPNMQNGIPSVTIELHADFDVAEVQKETKIDPEQIEKWKVELNESLKEQMMAFISYTKKNKVDLIGIKEIVHRKYPKQWKDLEKDWNKIYPEIQFHVVVKSKIEHTFLLL</sequence>
<dbReference type="PANTHER" id="PTHR35789">
    <property type="entry name" value="SPORE GERMINATION PROTEIN B3"/>
    <property type="match status" value="1"/>
</dbReference>
<reference evidence="10 11" key="1">
    <citation type="submission" date="2019-10" db="EMBL/GenBank/DDBJ databases">
        <title>Description of Paenibacillus choica sp. nov.</title>
        <authorList>
            <person name="Carlier A."/>
            <person name="Qi S."/>
        </authorList>
    </citation>
    <scope>NUCLEOTIDE SEQUENCE [LARGE SCALE GENOMIC DNA]</scope>
    <source>
        <strain evidence="10 11">LMG 31460</strain>
    </source>
</reference>
<protein>
    <submittedName>
        <fullName evidence="10">Ger(X)C family spore germination protein</fullName>
    </submittedName>
</protein>
<comment type="caution">
    <text evidence="10">The sequence shown here is derived from an EMBL/GenBank/DDBJ whole genome shotgun (WGS) entry which is preliminary data.</text>
</comment>
<evidence type="ECO:0000256" key="7">
    <source>
        <dbReference type="ARBA" id="ARBA00023288"/>
    </source>
</evidence>
<dbReference type="InterPro" id="IPR008844">
    <property type="entry name" value="Spore_GerAC-like"/>
</dbReference>
<evidence type="ECO:0000256" key="6">
    <source>
        <dbReference type="ARBA" id="ARBA00023139"/>
    </source>
</evidence>
<evidence type="ECO:0000256" key="1">
    <source>
        <dbReference type="ARBA" id="ARBA00004635"/>
    </source>
</evidence>
<keyword evidence="6" id="KW-0564">Palmitate</keyword>
<evidence type="ECO:0000256" key="3">
    <source>
        <dbReference type="ARBA" id="ARBA00022544"/>
    </source>
</evidence>
<dbReference type="InterPro" id="IPR038501">
    <property type="entry name" value="Spore_GerAC_C_sf"/>
</dbReference>